<evidence type="ECO:0000313" key="3">
    <source>
        <dbReference type="Proteomes" id="UP000722791"/>
    </source>
</evidence>
<sequence length="149" mass="16060">MRSLVRTAEGRSASPVVPTGTDAGDSAGRSSPARITLLVIPGIDIEPGALQAVRFSPRVKVAITAVYSNRIDPRLSATSLGAARVLTARSLAAGAAASGNSDWRRPPMIMEIIMVHHVIRWWKYGMRSHDGYIPHRGLAIGWFSPPHDK</sequence>
<evidence type="ECO:0000256" key="1">
    <source>
        <dbReference type="SAM" id="MobiDB-lite"/>
    </source>
</evidence>
<proteinExistence type="predicted"/>
<dbReference type="EMBL" id="BNCQ01000032">
    <property type="protein sequence ID" value="GIM09600.1"/>
    <property type="molecule type" value="Genomic_DNA"/>
</dbReference>
<gene>
    <name evidence="2" type="ORF">Vretimale_13437</name>
</gene>
<accession>A0A8J4GLJ7</accession>
<reference evidence="2" key="1">
    <citation type="journal article" date="2021" name="Proc. Natl. Acad. Sci. U.S.A.">
        <title>Three genomes in the algal genus Volvox reveal the fate of a haploid sex-determining region after a transition to homothallism.</title>
        <authorList>
            <person name="Yamamoto K."/>
            <person name="Hamaji T."/>
            <person name="Kawai-Toyooka H."/>
            <person name="Matsuzaki R."/>
            <person name="Takahashi F."/>
            <person name="Nishimura Y."/>
            <person name="Kawachi M."/>
            <person name="Noguchi H."/>
            <person name="Minakuchi Y."/>
            <person name="Umen J.G."/>
            <person name="Toyoda A."/>
            <person name="Nozaki H."/>
        </authorList>
    </citation>
    <scope>NUCLEOTIDE SEQUENCE</scope>
    <source>
        <strain evidence="2">NIES-3785</strain>
    </source>
</reference>
<protein>
    <submittedName>
        <fullName evidence="2">Uncharacterized protein</fullName>
    </submittedName>
</protein>
<comment type="caution">
    <text evidence="2">The sequence shown here is derived from an EMBL/GenBank/DDBJ whole genome shotgun (WGS) entry which is preliminary data.</text>
</comment>
<feature type="region of interest" description="Disordered" evidence="1">
    <location>
        <begin position="1"/>
        <end position="29"/>
    </location>
</feature>
<evidence type="ECO:0000313" key="2">
    <source>
        <dbReference type="EMBL" id="GIM09600.1"/>
    </source>
</evidence>
<dbReference type="AlphaFoldDB" id="A0A8J4GLJ7"/>
<dbReference type="Proteomes" id="UP000722791">
    <property type="component" value="Unassembled WGS sequence"/>
</dbReference>
<organism evidence="2 3">
    <name type="scientific">Volvox reticuliferus</name>
    <dbReference type="NCBI Taxonomy" id="1737510"/>
    <lineage>
        <taxon>Eukaryota</taxon>
        <taxon>Viridiplantae</taxon>
        <taxon>Chlorophyta</taxon>
        <taxon>core chlorophytes</taxon>
        <taxon>Chlorophyceae</taxon>
        <taxon>CS clade</taxon>
        <taxon>Chlamydomonadales</taxon>
        <taxon>Volvocaceae</taxon>
        <taxon>Volvox</taxon>
    </lineage>
</organism>
<name>A0A8J4GLJ7_9CHLO</name>